<evidence type="ECO:0000313" key="3">
    <source>
        <dbReference type="Proteomes" id="UP001209570"/>
    </source>
</evidence>
<dbReference type="EMBL" id="JAKCXM010000156">
    <property type="protein sequence ID" value="KAJ0400368.1"/>
    <property type="molecule type" value="Genomic_DNA"/>
</dbReference>
<evidence type="ECO:0000313" key="2">
    <source>
        <dbReference type="EMBL" id="KAJ0400368.1"/>
    </source>
</evidence>
<keyword evidence="1" id="KW-0812">Transmembrane</keyword>
<dbReference type="Proteomes" id="UP001209570">
    <property type="component" value="Unassembled WGS sequence"/>
</dbReference>
<evidence type="ECO:0000256" key="1">
    <source>
        <dbReference type="SAM" id="Phobius"/>
    </source>
</evidence>
<protein>
    <recommendedName>
        <fullName evidence="4">Transmembrane protein</fullName>
    </recommendedName>
</protein>
<accession>A0AAD5LJL3</accession>
<keyword evidence="1" id="KW-1133">Transmembrane helix</keyword>
<feature type="transmembrane region" description="Helical" evidence="1">
    <location>
        <begin position="23"/>
        <end position="46"/>
    </location>
</feature>
<evidence type="ECO:0008006" key="4">
    <source>
        <dbReference type="Google" id="ProtNLM"/>
    </source>
</evidence>
<keyword evidence="3" id="KW-1185">Reference proteome</keyword>
<gene>
    <name evidence="2" type="ORF">P43SY_000308</name>
</gene>
<organism evidence="2 3">
    <name type="scientific">Pythium insidiosum</name>
    <name type="common">Pythiosis disease agent</name>
    <dbReference type="NCBI Taxonomy" id="114742"/>
    <lineage>
        <taxon>Eukaryota</taxon>
        <taxon>Sar</taxon>
        <taxon>Stramenopiles</taxon>
        <taxon>Oomycota</taxon>
        <taxon>Peronosporomycetes</taxon>
        <taxon>Pythiales</taxon>
        <taxon>Pythiaceae</taxon>
        <taxon>Pythium</taxon>
    </lineage>
</organism>
<comment type="caution">
    <text evidence="2">The sequence shown here is derived from an EMBL/GenBank/DDBJ whole genome shotgun (WGS) entry which is preliminary data.</text>
</comment>
<keyword evidence="1" id="KW-0472">Membrane</keyword>
<dbReference type="AlphaFoldDB" id="A0AAD5LJL3"/>
<reference evidence="2" key="1">
    <citation type="submission" date="2021-12" db="EMBL/GenBank/DDBJ databases">
        <title>Prjna785345.</title>
        <authorList>
            <person name="Rujirawat T."/>
            <person name="Krajaejun T."/>
        </authorList>
    </citation>
    <scope>NUCLEOTIDE SEQUENCE</scope>
    <source>
        <strain evidence="2">Pi057C3</strain>
    </source>
</reference>
<sequence>MGSYLSIQNDTPYVWECKIGPDYAALNIAAIVIAAVGVVAAIIGTAGAAAPAVAVAAGGGLLVTGVSASAVASFAASEVVDGFQTDVHVLYMRPIFSGPTVSSDYTYQIQHWVDKKGTERWPVAAITDAF</sequence>
<proteinExistence type="predicted"/>
<name>A0AAD5LJL3_PYTIN</name>
<feature type="transmembrane region" description="Helical" evidence="1">
    <location>
        <begin position="53"/>
        <end position="76"/>
    </location>
</feature>